<dbReference type="InterPro" id="IPR043502">
    <property type="entry name" value="DNA/RNA_pol_sf"/>
</dbReference>
<evidence type="ECO:0000256" key="1">
    <source>
        <dbReference type="SAM" id="MobiDB-lite"/>
    </source>
</evidence>
<feature type="region of interest" description="Disordered" evidence="1">
    <location>
        <begin position="239"/>
        <end position="266"/>
    </location>
</feature>
<dbReference type="SUPFAM" id="SSF56672">
    <property type="entry name" value="DNA/RNA polymerases"/>
    <property type="match status" value="1"/>
</dbReference>
<evidence type="ECO:0000313" key="3">
    <source>
        <dbReference type="EMBL" id="OXA46617.1"/>
    </source>
</evidence>
<organism evidence="3 4">
    <name type="scientific">Folsomia candida</name>
    <name type="common">Springtail</name>
    <dbReference type="NCBI Taxonomy" id="158441"/>
    <lineage>
        <taxon>Eukaryota</taxon>
        <taxon>Metazoa</taxon>
        <taxon>Ecdysozoa</taxon>
        <taxon>Arthropoda</taxon>
        <taxon>Hexapoda</taxon>
        <taxon>Collembola</taxon>
        <taxon>Entomobryomorpha</taxon>
        <taxon>Isotomoidea</taxon>
        <taxon>Isotomidae</taxon>
        <taxon>Proisotominae</taxon>
        <taxon>Folsomia</taxon>
    </lineage>
</organism>
<dbReference type="OrthoDB" id="6602337at2759"/>
<protein>
    <submittedName>
        <fullName evidence="3">DNA polymerase</fullName>
    </submittedName>
</protein>
<dbReference type="AlphaFoldDB" id="A0A226DPM4"/>
<dbReference type="PANTHER" id="PTHR31511">
    <property type="entry name" value="PROTEIN CBG23764"/>
    <property type="match status" value="1"/>
</dbReference>
<feature type="domain" description="C2H2-type" evidence="2">
    <location>
        <begin position="277"/>
        <end position="299"/>
    </location>
</feature>
<dbReference type="PROSITE" id="PS00028">
    <property type="entry name" value="ZINC_FINGER_C2H2_1"/>
    <property type="match status" value="1"/>
</dbReference>
<reference evidence="3 4" key="1">
    <citation type="submission" date="2015-12" db="EMBL/GenBank/DDBJ databases">
        <title>The genome of Folsomia candida.</title>
        <authorList>
            <person name="Faddeeva A."/>
            <person name="Derks M.F."/>
            <person name="Anvar Y."/>
            <person name="Smit S."/>
            <person name="Van Straalen N."/>
            <person name="Roelofs D."/>
        </authorList>
    </citation>
    <scope>NUCLEOTIDE SEQUENCE [LARGE SCALE GENOMIC DNA]</scope>
    <source>
        <strain evidence="3 4">VU population</strain>
        <tissue evidence="3">Whole body</tissue>
    </source>
</reference>
<dbReference type="GO" id="GO:0071897">
    <property type="term" value="P:DNA biosynthetic process"/>
    <property type="evidence" value="ECO:0007669"/>
    <property type="project" value="UniProtKB-ARBA"/>
</dbReference>
<dbReference type="Proteomes" id="UP000198287">
    <property type="component" value="Unassembled WGS sequence"/>
</dbReference>
<dbReference type="InterPro" id="IPR013087">
    <property type="entry name" value="Znf_C2H2_type"/>
</dbReference>
<accession>A0A226DPM4</accession>
<gene>
    <name evidence="3" type="ORF">Fcan01_18798</name>
</gene>
<dbReference type="PANTHER" id="PTHR31511:SF12">
    <property type="entry name" value="RHO TERMINATION FACTOR N-TERMINAL DOMAIN-CONTAINING PROTEIN"/>
    <property type="match status" value="1"/>
</dbReference>
<evidence type="ECO:0000259" key="2">
    <source>
        <dbReference type="PROSITE" id="PS00028"/>
    </source>
</evidence>
<comment type="caution">
    <text evidence="3">The sequence shown here is derived from an EMBL/GenBank/DDBJ whole genome shotgun (WGS) entry which is preliminary data.</text>
</comment>
<dbReference type="EMBL" id="LNIX01000015">
    <property type="protein sequence ID" value="OXA46617.1"/>
    <property type="molecule type" value="Genomic_DNA"/>
</dbReference>
<sequence>MGEAKDFSPTLFLMGEAKDFSPALFLMGEATDFSPTLFLMGEATDFSPTLFLMGKKTGPHHTLLMRKKRAPRHILFLTGKNTAALFLMGEAKDFSPALFLMGEAKDFSPALFLMGEAKDFSPALFLMGEAKDFSPALFLMGEATDFSPTLFLMGKKTGPHHTLLMRKKRAPRHILFLTGKNTGSRHHTLPYEGKRRNKKTLFQENGKMTSIFINMRNAESHDISSCSKVGEVMDVDYSQKDDPIAGTSNNKRPSDEPTPSPKRWREEPDMTMYINKCCPQCSKKFCTNYELDHHMQKEHPYKGIPIQVGVGGGLIKRFLSFSVQRGKRKVRFVDSAAVMPASIDKLLKSLAHGNNTEHFKTTKKMFSSSNGRTALFRDGNVELLMGKGIYPYTYMQSLENFKEEKLPGIEHFFNDLTEEPCSPKDYQNAQKVWDSYKIKNLGEWHDLYCLLDVSILADCLERTRDILWDSYGLDVAHYLSLPMVAFDGVCKLGNVELEYLGLDEYQWFETGVRGGVCGAGGMRITQANNPYMQELHDKNKPTSYISFLDINNLYGSAMCEFLPLKDYKWMTQPQLDSVSLDPHKFFNSVADDATTGYFFEIDIIAPPETHNKLNDYPPAPTHRIITSEELSEFQQHQVEQLEIPNSAVTTSKLVADLNPKLNYVCHYRNIKRFLQLGLKITKIRRGMQFTQAPWMKNFVDFNTRKRIEAVTEYEKNFYKLLNNAAFGKCIENKRKRQSMSVISTEAQMKRVLRKPTYQRIIEINKDVQIAVKKRMAVYLDKPIAVGVAILDISKTMMYDFHYDYMVPKYGDAAKVLYGDTETEDIYKDMQANSDMFDLSEHGGILGFMKDPTNHKRLKKMKDEFGSAVLWKFAVAKPKMYAAEAITWDAEGNMIKKIKIAAKGCKSSAIAHQISYDLIDDIINRCHQEQISFRSIVSSKHTINTIFCKKNALNGFDTKRFIVNPMLTYAHGHVNAPKYIAEQVLLNSQATMEACNDVDIRLKTPFTLTMAGGTQSGKSTLTAKIIKRRMEIMHPPIASVHYCYQEYQPALFEQIKKDAPSIVFQKGLPTEFGGDGEPLLLDDLMTDVAKSEEIVKAFTIYSHHNNISIIFLTQNFFEKGKTRSITLNSKYIVALKNPRDTTFVAQLGRQMNGGKNNPVLQFAFDDVMKKPYGYLVIDLSQTQDERYRFRSSLFEEDCIIYTKNG</sequence>
<name>A0A226DPM4_FOLCA</name>
<proteinExistence type="predicted"/>
<evidence type="ECO:0000313" key="4">
    <source>
        <dbReference type="Proteomes" id="UP000198287"/>
    </source>
</evidence>
<keyword evidence="4" id="KW-1185">Reference proteome</keyword>